<dbReference type="AlphaFoldDB" id="A0ABD2MZW5"/>
<evidence type="ECO:0000256" key="1">
    <source>
        <dbReference type="SAM" id="MobiDB-lite"/>
    </source>
</evidence>
<proteinExistence type="predicted"/>
<dbReference type="EMBL" id="JABFTP020000042">
    <property type="protein sequence ID" value="KAL3271549.1"/>
    <property type="molecule type" value="Genomic_DNA"/>
</dbReference>
<comment type="caution">
    <text evidence="2">The sequence shown here is derived from an EMBL/GenBank/DDBJ whole genome shotgun (WGS) entry which is preliminary data.</text>
</comment>
<dbReference type="Proteomes" id="UP001516400">
    <property type="component" value="Unassembled WGS sequence"/>
</dbReference>
<evidence type="ECO:0000313" key="2">
    <source>
        <dbReference type="EMBL" id="KAL3271549.1"/>
    </source>
</evidence>
<name>A0ABD2MZW5_9CUCU</name>
<protein>
    <submittedName>
        <fullName evidence="2">Uncharacterized protein</fullName>
    </submittedName>
</protein>
<feature type="compositionally biased region" description="Polar residues" evidence="1">
    <location>
        <begin position="90"/>
        <end position="100"/>
    </location>
</feature>
<feature type="region of interest" description="Disordered" evidence="1">
    <location>
        <begin position="85"/>
        <end position="111"/>
    </location>
</feature>
<sequence>MSVANITSIFRSTGIYPFNTSSIPEEAFATSTLFKRIFEPDSSSDDDIPLSDVRRHIIENRKQSTNFIKPTPGPSGVQQKLLLKSRETQQENTEISTNGSEPAPGLSGVQQKLPLKSRDTQRENTVQLNLSTLQEKSFKEILKTPDLHQRKHQTRRKAINYVATYNKRFIQ</sequence>
<reference evidence="2 3" key="1">
    <citation type="journal article" date="2021" name="BMC Biol.">
        <title>Horizontally acquired antibacterial genes associated with adaptive radiation of ladybird beetles.</title>
        <authorList>
            <person name="Li H.S."/>
            <person name="Tang X.F."/>
            <person name="Huang Y.H."/>
            <person name="Xu Z.Y."/>
            <person name="Chen M.L."/>
            <person name="Du X.Y."/>
            <person name="Qiu B.Y."/>
            <person name="Chen P.T."/>
            <person name="Zhang W."/>
            <person name="Slipinski A."/>
            <person name="Escalona H.E."/>
            <person name="Waterhouse R.M."/>
            <person name="Zwick A."/>
            <person name="Pang H."/>
        </authorList>
    </citation>
    <scope>NUCLEOTIDE SEQUENCE [LARGE SCALE GENOMIC DNA]</scope>
    <source>
        <strain evidence="2">SYSU2018</strain>
    </source>
</reference>
<gene>
    <name evidence="2" type="ORF">HHI36_022026</name>
</gene>
<accession>A0ABD2MZW5</accession>
<keyword evidence="3" id="KW-1185">Reference proteome</keyword>
<organism evidence="2 3">
    <name type="scientific">Cryptolaemus montrouzieri</name>
    <dbReference type="NCBI Taxonomy" id="559131"/>
    <lineage>
        <taxon>Eukaryota</taxon>
        <taxon>Metazoa</taxon>
        <taxon>Ecdysozoa</taxon>
        <taxon>Arthropoda</taxon>
        <taxon>Hexapoda</taxon>
        <taxon>Insecta</taxon>
        <taxon>Pterygota</taxon>
        <taxon>Neoptera</taxon>
        <taxon>Endopterygota</taxon>
        <taxon>Coleoptera</taxon>
        <taxon>Polyphaga</taxon>
        <taxon>Cucujiformia</taxon>
        <taxon>Coccinelloidea</taxon>
        <taxon>Coccinellidae</taxon>
        <taxon>Scymninae</taxon>
        <taxon>Scymnini</taxon>
        <taxon>Cryptolaemus</taxon>
    </lineage>
</organism>
<evidence type="ECO:0000313" key="3">
    <source>
        <dbReference type="Proteomes" id="UP001516400"/>
    </source>
</evidence>